<protein>
    <recommendedName>
        <fullName evidence="5">Carboxypeptidase regulatory-like domain-containing protein</fullName>
    </recommendedName>
</protein>
<dbReference type="Gene3D" id="2.60.40.1120">
    <property type="entry name" value="Carboxypeptidase-like, regulatory domain"/>
    <property type="match status" value="2"/>
</dbReference>
<keyword evidence="1" id="KW-0812">Transmembrane</keyword>
<evidence type="ECO:0000256" key="1">
    <source>
        <dbReference type="SAM" id="Phobius"/>
    </source>
</evidence>
<feature type="transmembrane region" description="Helical" evidence="1">
    <location>
        <begin position="324"/>
        <end position="345"/>
    </location>
</feature>
<dbReference type="EMBL" id="LCOK01000019">
    <property type="protein sequence ID" value="KKU76490.1"/>
    <property type="molecule type" value="Genomic_DNA"/>
</dbReference>
<feature type="chain" id="PRO_5002540413" description="Carboxypeptidase regulatory-like domain-containing protein" evidence="2">
    <location>
        <begin position="25"/>
        <end position="471"/>
    </location>
</feature>
<proteinExistence type="predicted"/>
<keyword evidence="1" id="KW-0472">Membrane</keyword>
<reference evidence="3 4" key="1">
    <citation type="journal article" date="2015" name="Nature">
        <title>rRNA introns, odd ribosomes, and small enigmatic genomes across a large radiation of phyla.</title>
        <authorList>
            <person name="Brown C.T."/>
            <person name="Hug L.A."/>
            <person name="Thomas B.C."/>
            <person name="Sharon I."/>
            <person name="Castelle C.J."/>
            <person name="Singh A."/>
            <person name="Wilkins M.J."/>
            <person name="Williams K.H."/>
            <person name="Banfield J.F."/>
        </authorList>
    </citation>
    <scope>NUCLEOTIDE SEQUENCE [LARGE SCALE GENOMIC DNA]</scope>
</reference>
<dbReference type="InterPro" id="IPR008969">
    <property type="entry name" value="CarboxyPept-like_regulatory"/>
</dbReference>
<keyword evidence="1" id="KW-1133">Transmembrane helix</keyword>
<evidence type="ECO:0000313" key="3">
    <source>
        <dbReference type="EMBL" id="KKU76490.1"/>
    </source>
</evidence>
<evidence type="ECO:0008006" key="5">
    <source>
        <dbReference type="Google" id="ProtNLM"/>
    </source>
</evidence>
<keyword evidence="2" id="KW-0732">Signal</keyword>
<feature type="signal peptide" evidence="2">
    <location>
        <begin position="1"/>
        <end position="24"/>
    </location>
</feature>
<feature type="transmembrane region" description="Helical" evidence="1">
    <location>
        <begin position="182"/>
        <end position="208"/>
    </location>
</feature>
<name>A0A0G1W2F9_9BACT</name>
<feature type="transmembrane region" description="Helical" evidence="1">
    <location>
        <begin position="351"/>
        <end position="369"/>
    </location>
</feature>
<dbReference type="Proteomes" id="UP000034682">
    <property type="component" value="Unassembled WGS sequence"/>
</dbReference>
<dbReference type="SUPFAM" id="SSF49464">
    <property type="entry name" value="Carboxypeptidase regulatory domain-like"/>
    <property type="match status" value="2"/>
</dbReference>
<evidence type="ECO:0000256" key="2">
    <source>
        <dbReference type="SAM" id="SignalP"/>
    </source>
</evidence>
<organism evidence="3 4">
    <name type="scientific">Candidatus Giovannonibacteria bacterium GW2011_GWB1_47_6b</name>
    <dbReference type="NCBI Taxonomy" id="1618655"/>
    <lineage>
        <taxon>Bacteria</taxon>
        <taxon>Candidatus Giovannoniibacteriota</taxon>
    </lineage>
</organism>
<accession>A0A0G1W2F9</accession>
<evidence type="ECO:0000313" key="4">
    <source>
        <dbReference type="Proteomes" id="UP000034682"/>
    </source>
</evidence>
<dbReference type="Pfam" id="PF13620">
    <property type="entry name" value="CarboxypepD_reg"/>
    <property type="match status" value="1"/>
</dbReference>
<gene>
    <name evidence="3" type="ORF">UY02_C0019G0002</name>
</gene>
<dbReference type="AlphaFoldDB" id="A0A0G1W2F9"/>
<comment type="caution">
    <text evidence="3">The sequence shown here is derived from an EMBL/GenBank/DDBJ whole genome shotgun (WGS) entry which is preliminary data.</text>
</comment>
<sequence length="471" mass="51614">MPRLAIFVFLIIAVILLNPTSAMADFQFGLQFSITNPDAEVANNASAMFAFPSCTVGVASASGSWDAGSKTLTVALGDVGPHETRVINAGVVTSSSDCLVGQQITGELVSEGTSTEFPEENLLPEELLVGELPPTQDGYVNIGFLPKPVTQLLKNLRSIPGAIDAMENVLAPVAVVTNVVSVAVLGVSTAAATSHLIFGWIDTLRYLLFLFFRHRKRSPWGQLINQWTNQPIQGANVAIIESQFQKIKESQITDSEGRFGFLVAPGSYYLKIQKTGFIPKITNIFSVGENPEQLNLKISLTQSGIRVSVLKQKIIRILQGINNFFYALNPYLLIFGTLISAAVFLVVPAKFNLMVLLVYLLMDLIKLFLSIRTFKSFGMVVDKTSQVPLALSVVRLFNVEKNWLMGTRVTDERGRFNFLLLPGSYYMTCTKDAYSELKTQPIELKKSGLVTHTLELAPIIVPSQPPPQNPV</sequence>